<accession>A0ABN3UT81</accession>
<dbReference type="EMBL" id="BAAATZ010000037">
    <property type="protein sequence ID" value="GAA2737983.1"/>
    <property type="molecule type" value="Genomic_DNA"/>
</dbReference>
<reference evidence="3 4" key="1">
    <citation type="journal article" date="2019" name="Int. J. Syst. Evol. Microbiol.">
        <title>The Global Catalogue of Microorganisms (GCM) 10K type strain sequencing project: providing services to taxonomists for standard genome sequencing and annotation.</title>
        <authorList>
            <consortium name="The Broad Institute Genomics Platform"/>
            <consortium name="The Broad Institute Genome Sequencing Center for Infectious Disease"/>
            <person name="Wu L."/>
            <person name="Ma J."/>
        </authorList>
    </citation>
    <scope>NUCLEOTIDE SEQUENCE [LARGE SCALE GENOMIC DNA]</scope>
    <source>
        <strain evidence="3 4">JCM 8201</strain>
    </source>
</reference>
<dbReference type="CDD" id="cd18793">
    <property type="entry name" value="SF2_C_SNF"/>
    <property type="match status" value="1"/>
</dbReference>
<evidence type="ECO:0000313" key="3">
    <source>
        <dbReference type="EMBL" id="GAA2737983.1"/>
    </source>
</evidence>
<dbReference type="PROSITE" id="PS51194">
    <property type="entry name" value="HELICASE_CTER"/>
    <property type="match status" value="1"/>
</dbReference>
<evidence type="ECO:0000313" key="4">
    <source>
        <dbReference type="Proteomes" id="UP001501842"/>
    </source>
</evidence>
<sequence>MDDPDAVYIPYEVRGRQKPEALVTASGQHEISQTRLMDWRSATWDHLLDHGLEEAKVAYGRVLGILASRANGWVNDLTDALSWRVEREDGAAVRAGLSAYERVLLTEAPVLNVERELLAEWRAEEQADEGESINAVVSSLLPALKTSTRTVIFCGPGMLAGVVAERMSKRFQKVAVHEHSHRVGPQESEHSLVLWASESMPRVHVLVTDDSAEEGLNLQLADTIIHLRLPWSPNDLEQRLGRVDRYPGATGQREAARQYRLASEESDSYSEAWAVLLERGYDLFTESVSTLQDAIAGGLDRVWTAGYESGAEGLHGIAGEVRDSLREARLDIDKMDLLESIHETSIAGRNVASSLLEMETFWRDVHKTLVGYVDINGGIGLAFHERTVGKSPAVAFDLSASTPKIDPRLWKRARPELTTAAQGAFNRNVALRHPGTRLLRVGNPLIDVLAEAVYLDDRGQATAFRRVDQRYRGDAHAHFGFHYLVEADLTDALLLLEGNADASRALRRQADRLLTPFTMKVWVNTSTELPIIEPGILSWLEQPYNNRSDQNYNARFLDELLDVFNGWDGYRSSGNSCEQIARDHLLKTKELSERCQRAQDEARQRVAVTVAQARTRQLAGHLVGDTESLLTDVDITQALIERLTQPTVKVVAATCVVRAGLRSAAR</sequence>
<keyword evidence="1" id="KW-0378">Hydrolase</keyword>
<dbReference type="SMART" id="SM00490">
    <property type="entry name" value="HELICc"/>
    <property type="match status" value="1"/>
</dbReference>
<dbReference type="Proteomes" id="UP001501842">
    <property type="component" value="Unassembled WGS sequence"/>
</dbReference>
<name>A0ABN3UT81_9ACTN</name>
<organism evidence="3 4">
    <name type="scientific">Actinocorallia aurantiaca</name>
    <dbReference type="NCBI Taxonomy" id="46204"/>
    <lineage>
        <taxon>Bacteria</taxon>
        <taxon>Bacillati</taxon>
        <taxon>Actinomycetota</taxon>
        <taxon>Actinomycetes</taxon>
        <taxon>Streptosporangiales</taxon>
        <taxon>Thermomonosporaceae</taxon>
        <taxon>Actinocorallia</taxon>
    </lineage>
</organism>
<protein>
    <recommendedName>
        <fullName evidence="2">Helicase C-terminal domain-containing protein</fullName>
    </recommendedName>
</protein>
<gene>
    <name evidence="3" type="ORF">GCM10010439_70190</name>
</gene>
<keyword evidence="4" id="KW-1185">Reference proteome</keyword>
<dbReference type="Pfam" id="PF00271">
    <property type="entry name" value="Helicase_C"/>
    <property type="match status" value="1"/>
</dbReference>
<dbReference type="InterPro" id="IPR049730">
    <property type="entry name" value="SNF2/RAD54-like_C"/>
</dbReference>
<feature type="domain" description="Helicase C-terminal" evidence="2">
    <location>
        <begin position="136"/>
        <end position="299"/>
    </location>
</feature>
<dbReference type="SUPFAM" id="SSF52540">
    <property type="entry name" value="P-loop containing nucleoside triphosphate hydrolases"/>
    <property type="match status" value="1"/>
</dbReference>
<dbReference type="Gene3D" id="3.40.50.300">
    <property type="entry name" value="P-loop containing nucleotide triphosphate hydrolases"/>
    <property type="match status" value="1"/>
</dbReference>
<dbReference type="NCBIfam" id="NF041062">
    <property type="entry name" value="DpdE"/>
    <property type="match status" value="1"/>
</dbReference>
<comment type="caution">
    <text evidence="3">The sequence shown here is derived from an EMBL/GenBank/DDBJ whole genome shotgun (WGS) entry which is preliminary data.</text>
</comment>
<evidence type="ECO:0000259" key="2">
    <source>
        <dbReference type="PROSITE" id="PS51194"/>
    </source>
</evidence>
<dbReference type="InterPro" id="IPR027417">
    <property type="entry name" value="P-loop_NTPase"/>
</dbReference>
<proteinExistence type="predicted"/>
<evidence type="ECO:0000256" key="1">
    <source>
        <dbReference type="ARBA" id="ARBA00022801"/>
    </source>
</evidence>
<dbReference type="InterPro" id="IPR001650">
    <property type="entry name" value="Helicase_C-like"/>
</dbReference>